<dbReference type="PROSITE" id="PS00198">
    <property type="entry name" value="4FE4S_FER_1"/>
    <property type="match status" value="1"/>
</dbReference>
<dbReference type="GO" id="GO:0044281">
    <property type="term" value="P:small molecule metabolic process"/>
    <property type="evidence" value="ECO:0007669"/>
    <property type="project" value="UniProtKB-ARBA"/>
</dbReference>
<keyword evidence="3 5" id="KW-0408">Iron</keyword>
<dbReference type="InterPro" id="IPR017721">
    <property type="entry name" value="IorA"/>
</dbReference>
<feature type="binding site" evidence="5">
    <location>
        <position position="587"/>
    </location>
    <ligand>
        <name>[4Fe-4S] cluster</name>
        <dbReference type="ChEBI" id="CHEBI:49883"/>
        <label>2</label>
    </ligand>
</feature>
<dbReference type="PANTHER" id="PTHR43710">
    <property type="entry name" value="2-HYDROXYACYL-COA LYASE"/>
    <property type="match status" value="1"/>
</dbReference>
<keyword evidence="2" id="KW-0560">Oxidoreductase</keyword>
<proteinExistence type="predicted"/>
<dbReference type="PANTHER" id="PTHR43710:SF7">
    <property type="entry name" value="INDOLEPYRUVATE OXIDOREDUCTASE SUBUNIT IORA"/>
    <property type="match status" value="1"/>
</dbReference>
<dbReference type="CDD" id="cd10549">
    <property type="entry name" value="MtMvhB_like"/>
    <property type="match status" value="1"/>
</dbReference>
<feature type="binding site" evidence="5">
    <location>
        <position position="613"/>
    </location>
    <ligand>
        <name>[4Fe-4S] cluster</name>
        <dbReference type="ChEBI" id="CHEBI:49883"/>
        <label>2</label>
    </ligand>
</feature>
<dbReference type="CDD" id="cd02008">
    <property type="entry name" value="TPP_IOR_alpha"/>
    <property type="match status" value="1"/>
</dbReference>
<dbReference type="PIRSF" id="PIRSF006439">
    <property type="entry name" value="Indolepyruvate_ferr_oxidored"/>
    <property type="match status" value="1"/>
</dbReference>
<evidence type="ECO:0000256" key="2">
    <source>
        <dbReference type="ARBA" id="ARBA00023002"/>
    </source>
</evidence>
<dbReference type="EMBL" id="AP028679">
    <property type="protein sequence ID" value="BEQ13702.1"/>
    <property type="molecule type" value="Genomic_DNA"/>
</dbReference>
<evidence type="ECO:0000256" key="5">
    <source>
        <dbReference type="PIRSR" id="PIRSR006439-50"/>
    </source>
</evidence>
<feature type="binding site" evidence="5">
    <location>
        <position position="607"/>
    </location>
    <ligand>
        <name>[4Fe-4S] cluster</name>
        <dbReference type="ChEBI" id="CHEBI:49883"/>
        <label>2</label>
    </ligand>
</feature>
<evidence type="ECO:0000259" key="6">
    <source>
        <dbReference type="PROSITE" id="PS51379"/>
    </source>
</evidence>
<reference evidence="8" key="1">
    <citation type="journal article" date="2023" name="Arch. Microbiol.">
        <title>Desulfoferula mesophilus gen. nov. sp. nov., a mesophilic sulfate-reducing bacterium isolated from a brackish lake sediment.</title>
        <authorList>
            <person name="Watanabe T."/>
            <person name="Yabe T."/>
            <person name="Tsuji J.M."/>
            <person name="Fukui M."/>
        </authorList>
    </citation>
    <scope>NUCLEOTIDE SEQUENCE [LARGE SCALE GENOMIC DNA]</scope>
    <source>
        <strain evidence="8">12FAK</strain>
    </source>
</reference>
<dbReference type="Pfam" id="PF12838">
    <property type="entry name" value="Fer4_7"/>
    <property type="match status" value="1"/>
</dbReference>
<dbReference type="Pfam" id="PF02775">
    <property type="entry name" value="TPP_enzyme_C"/>
    <property type="match status" value="1"/>
</dbReference>
<dbReference type="InterPro" id="IPR017896">
    <property type="entry name" value="4Fe4S_Fe-S-bd"/>
</dbReference>
<accession>A0AAU9EAW2</accession>
<name>A0AAU9EAW2_9BACT</name>
<dbReference type="Pfam" id="PF01855">
    <property type="entry name" value="POR_N"/>
    <property type="match status" value="1"/>
</dbReference>
<feature type="domain" description="4Fe-4S ferredoxin-type" evidence="6">
    <location>
        <begin position="566"/>
        <end position="597"/>
    </location>
</feature>
<keyword evidence="8" id="KW-1185">Reference proteome</keyword>
<evidence type="ECO:0000313" key="8">
    <source>
        <dbReference type="Proteomes" id="UP001366166"/>
    </source>
</evidence>
<dbReference type="SUPFAM" id="SSF52518">
    <property type="entry name" value="Thiamin diphosphate-binding fold (THDP-binding)"/>
    <property type="match status" value="2"/>
</dbReference>
<keyword evidence="1 5" id="KW-0479">Metal-binding</keyword>
<dbReference type="GO" id="GO:0030976">
    <property type="term" value="F:thiamine pyrophosphate binding"/>
    <property type="evidence" value="ECO:0007669"/>
    <property type="project" value="InterPro"/>
</dbReference>
<protein>
    <submittedName>
        <fullName evidence="7">Indolepyruvate oxidoreductase subunit IorA</fullName>
    </submittedName>
</protein>
<dbReference type="InterPro" id="IPR017900">
    <property type="entry name" value="4Fe4S_Fe_S_CS"/>
</dbReference>
<feature type="binding site" evidence="5">
    <location>
        <position position="617"/>
    </location>
    <ligand>
        <name>[4Fe-4S] cluster</name>
        <dbReference type="ChEBI" id="CHEBI:49883"/>
        <label>1</label>
    </ligand>
</feature>
<dbReference type="SUPFAM" id="SSF54862">
    <property type="entry name" value="4Fe-4S ferredoxins"/>
    <property type="match status" value="2"/>
</dbReference>
<dbReference type="Gene3D" id="3.30.70.20">
    <property type="match status" value="2"/>
</dbReference>
<dbReference type="GO" id="GO:0046872">
    <property type="term" value="F:metal ion binding"/>
    <property type="evidence" value="ECO:0007669"/>
    <property type="project" value="UniProtKB-KW"/>
</dbReference>
<dbReference type="InterPro" id="IPR045025">
    <property type="entry name" value="HACL1-like"/>
</dbReference>
<keyword evidence="5" id="KW-0004">4Fe-4S</keyword>
<feature type="domain" description="4Fe-4S ferredoxin-type" evidence="6">
    <location>
        <begin position="651"/>
        <end position="680"/>
    </location>
</feature>
<dbReference type="GO" id="GO:0051539">
    <property type="term" value="F:4 iron, 4 sulfur cluster binding"/>
    <property type="evidence" value="ECO:0007669"/>
    <property type="project" value="UniProtKB-KW"/>
</dbReference>
<feature type="binding site" evidence="5">
    <location>
        <position position="610"/>
    </location>
    <ligand>
        <name>[4Fe-4S] cluster</name>
        <dbReference type="ChEBI" id="CHEBI:49883"/>
        <label>2</label>
    </ligand>
</feature>
<dbReference type="KEGG" id="dmp:FAK_07680"/>
<dbReference type="FunFam" id="3.40.50.970:FF:000039">
    <property type="entry name" value="Indolepyruvate oxidoreductase subunit IorA"/>
    <property type="match status" value="1"/>
</dbReference>
<feature type="binding site" evidence="5">
    <location>
        <position position="580"/>
    </location>
    <ligand>
        <name>[4Fe-4S] cluster</name>
        <dbReference type="ChEBI" id="CHEBI:49883"/>
        <label>1</label>
    </ligand>
</feature>
<gene>
    <name evidence="7" type="primary">iorA-2</name>
    <name evidence="7" type="ORF">FAK_07680</name>
</gene>
<dbReference type="InterPro" id="IPR029061">
    <property type="entry name" value="THDP-binding"/>
</dbReference>
<evidence type="ECO:0000256" key="4">
    <source>
        <dbReference type="ARBA" id="ARBA00023014"/>
    </source>
</evidence>
<dbReference type="InterPro" id="IPR002880">
    <property type="entry name" value="Pyrv_Fd/Flavodoxin_OxRdtase_N"/>
</dbReference>
<feature type="domain" description="4Fe-4S ferredoxin-type" evidence="6">
    <location>
        <begin position="598"/>
        <end position="627"/>
    </location>
</feature>
<feature type="binding site" evidence="5">
    <location>
        <position position="577"/>
    </location>
    <ligand>
        <name>[4Fe-4S] cluster</name>
        <dbReference type="ChEBI" id="CHEBI:49883"/>
        <label>1</label>
    </ligand>
</feature>
<evidence type="ECO:0000313" key="7">
    <source>
        <dbReference type="EMBL" id="BEQ13702.1"/>
    </source>
</evidence>
<dbReference type="Gene3D" id="3.40.50.970">
    <property type="match status" value="2"/>
</dbReference>
<comment type="cofactor">
    <cofactor evidence="5">
        <name>[4Fe-4S] cluster</name>
        <dbReference type="ChEBI" id="CHEBI:49883"/>
    </cofactor>
    <text evidence="5">Binds 2 [4Fe-4S] clusters. In this family the first cluster has a non-standard and varying [4Fe-4S] binding motif CX(2)CX(2)CX(4-5)CP.</text>
</comment>
<dbReference type="CDD" id="cd07034">
    <property type="entry name" value="TPP_PYR_PFOR_IOR-alpha_like"/>
    <property type="match status" value="1"/>
</dbReference>
<organism evidence="7 8">
    <name type="scientific">Desulfoferula mesophila</name>
    <dbReference type="NCBI Taxonomy" id="3058419"/>
    <lineage>
        <taxon>Bacteria</taxon>
        <taxon>Pseudomonadati</taxon>
        <taxon>Thermodesulfobacteriota</taxon>
        <taxon>Desulfarculia</taxon>
        <taxon>Desulfarculales</taxon>
        <taxon>Desulfarculaceae</taxon>
        <taxon>Desulfoferula</taxon>
    </lineage>
</organism>
<dbReference type="InterPro" id="IPR011766">
    <property type="entry name" value="TPP_enzyme_TPP-bd"/>
</dbReference>
<evidence type="ECO:0000256" key="1">
    <source>
        <dbReference type="ARBA" id="ARBA00022723"/>
    </source>
</evidence>
<sequence>MGNQALGRGLVENGVAVMTAYPGTPSSEILPSVVQYGAEMQSQPYCEWSVNEKVAVEVALSAAYTGQRSAVAMKMVGLNVALDPVMSSAYIGVIGGMILISADDPGPHSSQTEQDSRLLAHFAKLPVLDPDSPAMARDLVGPAFALSERFQIPVMIRPTLRVCHGRQNLNLRTPKELERVPGFPRDPFRWAAIPKMRLALHHALNAKLAKIQDYLSKSKSLNQWHAPLRPRAPLGILASGVSAALARDLLAEMGLPVGEGKVPFLQTAAPYPLPIGPVSELIAGCRNVLVLEETEPVLELLAPNRDKLWGRGSGHVPSAGELTPEVLGGVLERALGEAKLKAARPKGKVLSVPDQPPMRRPNLCPGCSHRAVFYSLRRALPTGVYPSDIGCYTLGMNQGAVDTCHDMGAAVTFASALSRGLNQADKDTPVVATIGDSTFFHSGITGLVNAVYNGHRFVLVILDNETTSMTGMQPTPESGLTADGHPGNAVDIKKLVEGCGVRWITELDPYQMGDLQKTLKKAWRWCKGPEGSVAVIIARHACAAQRPRDAVASPCKVEVKGQAAPVKTSFRPQDNPCADCGRCVAVCPAGALTRTGKGKIKVDEAKCTGCRLCAEVCPTGTMVLEPAGACVACGLCSTWFACPALAKDAEGYISIDRGWCVDCGLCAEVCAHGAIAPLEESK</sequence>
<keyword evidence="4 5" id="KW-0411">Iron-sulfur</keyword>
<dbReference type="PROSITE" id="PS51379">
    <property type="entry name" value="4FE4S_FER_2"/>
    <property type="match status" value="3"/>
</dbReference>
<dbReference type="Proteomes" id="UP001366166">
    <property type="component" value="Chromosome"/>
</dbReference>
<dbReference type="GO" id="GO:0043805">
    <property type="term" value="F:indolepyruvate ferredoxin oxidoreductase activity"/>
    <property type="evidence" value="ECO:0007669"/>
    <property type="project" value="InterPro"/>
</dbReference>
<evidence type="ECO:0000256" key="3">
    <source>
        <dbReference type="ARBA" id="ARBA00023004"/>
    </source>
</evidence>
<dbReference type="AlphaFoldDB" id="A0AAU9EAW2"/>
<feature type="binding site" evidence="5">
    <location>
        <position position="583"/>
    </location>
    <ligand>
        <name>[4Fe-4S] cluster</name>
        <dbReference type="ChEBI" id="CHEBI:49883"/>
        <label>1</label>
    </ligand>
</feature>